<proteinExistence type="predicted"/>
<dbReference type="AlphaFoldDB" id="A0A6J6Y6C3"/>
<evidence type="ECO:0000313" key="2">
    <source>
        <dbReference type="EMBL" id="CAB5062246.1"/>
    </source>
</evidence>
<accession>A0A6J6Y6C3</accession>
<dbReference type="EMBL" id="CAFBQW010000020">
    <property type="protein sequence ID" value="CAB5062246.1"/>
    <property type="molecule type" value="Genomic_DNA"/>
</dbReference>
<sequence>MRTDQKRGDPMDDLDLVADLNAQDDDGLGWSTLADARAPERVRSGAMLLAGNSQAQAVVRVVAIDEDGQIHFSILPGSVSKNRHLLDRTVA</sequence>
<dbReference type="EMBL" id="CAFAAQ010000035">
    <property type="protein sequence ID" value="CAB4801217.1"/>
    <property type="molecule type" value="Genomic_DNA"/>
</dbReference>
<protein>
    <submittedName>
        <fullName evidence="1">Unannotated protein</fullName>
    </submittedName>
</protein>
<name>A0A6J6Y6C3_9ZZZZ</name>
<reference evidence="1" key="1">
    <citation type="submission" date="2020-05" db="EMBL/GenBank/DDBJ databases">
        <authorList>
            <person name="Chiriac C."/>
            <person name="Salcher M."/>
            <person name="Ghai R."/>
            <person name="Kavagutti S V."/>
        </authorList>
    </citation>
    <scope>NUCLEOTIDE SEQUENCE</scope>
</reference>
<evidence type="ECO:0000313" key="1">
    <source>
        <dbReference type="EMBL" id="CAB4801217.1"/>
    </source>
</evidence>
<organism evidence="1">
    <name type="scientific">freshwater metagenome</name>
    <dbReference type="NCBI Taxonomy" id="449393"/>
    <lineage>
        <taxon>unclassified sequences</taxon>
        <taxon>metagenomes</taxon>
        <taxon>ecological metagenomes</taxon>
    </lineage>
</organism>
<gene>
    <name evidence="1" type="ORF">UFOPK3046_00575</name>
    <name evidence="2" type="ORF">UFOPK4354_00307</name>
</gene>